<comment type="caution">
    <text evidence="1">The sequence shown here is derived from an EMBL/GenBank/DDBJ whole genome shotgun (WGS) entry which is preliminary data.</text>
</comment>
<evidence type="ECO:0000313" key="2">
    <source>
        <dbReference type="Proteomes" id="UP000431684"/>
    </source>
</evidence>
<name>A0A6I3XFL2_9BURK</name>
<proteinExistence type="predicted"/>
<organism evidence="1 2">
    <name type="scientific">Pseudoduganella dura</name>
    <dbReference type="NCBI Taxonomy" id="321982"/>
    <lineage>
        <taxon>Bacteria</taxon>
        <taxon>Pseudomonadati</taxon>
        <taxon>Pseudomonadota</taxon>
        <taxon>Betaproteobacteria</taxon>
        <taxon>Burkholderiales</taxon>
        <taxon>Oxalobacteraceae</taxon>
        <taxon>Telluria group</taxon>
        <taxon>Pseudoduganella</taxon>
    </lineage>
</organism>
<keyword evidence="2" id="KW-1185">Reference proteome</keyword>
<dbReference type="Proteomes" id="UP000431684">
    <property type="component" value="Unassembled WGS sequence"/>
</dbReference>
<protein>
    <submittedName>
        <fullName evidence="1">Uncharacterized protein</fullName>
    </submittedName>
</protein>
<evidence type="ECO:0000313" key="1">
    <source>
        <dbReference type="EMBL" id="MUI11498.1"/>
    </source>
</evidence>
<dbReference type="RefSeq" id="WP_155707563.1">
    <property type="nucleotide sequence ID" value="NZ_BMWU01000018.1"/>
</dbReference>
<accession>A0A6I3XFL2</accession>
<gene>
    <name evidence="1" type="ORF">GJV26_03185</name>
</gene>
<reference evidence="1 2" key="1">
    <citation type="submission" date="2019-11" db="EMBL/GenBank/DDBJ databases">
        <title>Draft Genome Sequences of Six Type Strains of the Genus Massilia.</title>
        <authorList>
            <person name="Miess H."/>
            <person name="Frediansyah A."/>
            <person name="Goeker M."/>
            <person name="Gross H."/>
        </authorList>
    </citation>
    <scope>NUCLEOTIDE SEQUENCE [LARGE SCALE GENOMIC DNA]</scope>
    <source>
        <strain evidence="1 2">DSM 17513</strain>
    </source>
</reference>
<dbReference type="AlphaFoldDB" id="A0A6I3XFL2"/>
<sequence>MVDEENKTLQLFQEPMQNEHKTACQPMLLHCFLIFTVSQENFFFGWRFTTEAPQAAAWASTVASYDHMTLAQAKSDRADEAGRPLVTMTRNFFENATLWSRRNGWLRVANPAAHCKTAHFAALSNL</sequence>
<dbReference type="EMBL" id="WNWM01000002">
    <property type="protein sequence ID" value="MUI11498.1"/>
    <property type="molecule type" value="Genomic_DNA"/>
</dbReference>